<dbReference type="Gene3D" id="1.10.630.10">
    <property type="entry name" value="Cytochrome P450"/>
    <property type="match status" value="1"/>
</dbReference>
<dbReference type="PRINTS" id="PR00385">
    <property type="entry name" value="P450"/>
</dbReference>
<accession>A0ABU6XBC0</accession>
<name>A0ABU6XBC0_9FABA</name>
<dbReference type="Pfam" id="PF00067">
    <property type="entry name" value="p450"/>
    <property type="match status" value="1"/>
</dbReference>
<evidence type="ECO:0008006" key="9">
    <source>
        <dbReference type="Google" id="ProtNLM"/>
    </source>
</evidence>
<dbReference type="PRINTS" id="PR00463">
    <property type="entry name" value="EP450I"/>
</dbReference>
<keyword evidence="4 6" id="KW-0408">Iron</keyword>
<evidence type="ECO:0000256" key="3">
    <source>
        <dbReference type="ARBA" id="ARBA00023002"/>
    </source>
</evidence>
<evidence type="ECO:0000256" key="2">
    <source>
        <dbReference type="ARBA" id="ARBA00022723"/>
    </source>
</evidence>
<dbReference type="InterPro" id="IPR002401">
    <property type="entry name" value="Cyt_P450_E_grp-I"/>
</dbReference>
<evidence type="ECO:0000313" key="8">
    <source>
        <dbReference type="Proteomes" id="UP001341840"/>
    </source>
</evidence>
<dbReference type="Proteomes" id="UP001341840">
    <property type="component" value="Unassembled WGS sequence"/>
</dbReference>
<sequence>MGILFFITTLIIYALFFRSFKVGHHHNKHNKEPPMVDGAWPILGHLPLLRGSTSSKPLHKALDAIADEYGPLFTMKLGSRKVVVLSNSEMAKECFTKNDSFVSSRPNLASFEILGYNRAMYVFTPYGSYWRELRKIMNTQLLSNQRIEQLSHNESGYVLVDIKQWFRELIFNIVLRTILGKRFFGPMDLEGEVKAKKGFKAITEFLHVMEEFTLRDAIPSLGWLDFGGREKVMKEVAKEMDKVLSEWLDEHRKKMDSEDGKKVASYEQDFIDVMLSSLSHGKIDAFDVDTVIKATTLNVILGGIDTSSVTLTWAMCLLLRNPSVLEKAKEELEKKIGKERWINDSDINKLLYIQAIVKETLRLYPPAPVLAREFTENINLGGYDIEKGTILLTNVWKINTDPSVWLDCTEFKPEKFLTTHKDVDFRGYHFDLLPFGSGRRMCPGVPFGVQMMHFILASFLHSFEISSMEYVDMTGTLGAVYAKATPLKVMIKPRLSPNCYEIM</sequence>
<keyword evidence="1 6" id="KW-0349">Heme</keyword>
<evidence type="ECO:0000256" key="5">
    <source>
        <dbReference type="ARBA" id="ARBA00023033"/>
    </source>
</evidence>
<evidence type="ECO:0000256" key="4">
    <source>
        <dbReference type="ARBA" id="ARBA00023004"/>
    </source>
</evidence>
<dbReference type="PANTHER" id="PTHR47947:SF49">
    <property type="entry name" value="CYTOCHROME P450 FAMILY PROTEIN"/>
    <property type="match status" value="1"/>
</dbReference>
<keyword evidence="5 6" id="KW-0503">Monooxygenase</keyword>
<evidence type="ECO:0000256" key="1">
    <source>
        <dbReference type="ARBA" id="ARBA00022617"/>
    </source>
</evidence>
<dbReference type="InterPro" id="IPR001128">
    <property type="entry name" value="Cyt_P450"/>
</dbReference>
<dbReference type="InterPro" id="IPR017972">
    <property type="entry name" value="Cyt_P450_CS"/>
</dbReference>
<evidence type="ECO:0000313" key="7">
    <source>
        <dbReference type="EMBL" id="MED6194485.1"/>
    </source>
</evidence>
<dbReference type="InterPro" id="IPR036396">
    <property type="entry name" value="Cyt_P450_sf"/>
</dbReference>
<organism evidence="7 8">
    <name type="scientific">Stylosanthes scabra</name>
    <dbReference type="NCBI Taxonomy" id="79078"/>
    <lineage>
        <taxon>Eukaryota</taxon>
        <taxon>Viridiplantae</taxon>
        <taxon>Streptophyta</taxon>
        <taxon>Embryophyta</taxon>
        <taxon>Tracheophyta</taxon>
        <taxon>Spermatophyta</taxon>
        <taxon>Magnoliopsida</taxon>
        <taxon>eudicotyledons</taxon>
        <taxon>Gunneridae</taxon>
        <taxon>Pentapetalae</taxon>
        <taxon>rosids</taxon>
        <taxon>fabids</taxon>
        <taxon>Fabales</taxon>
        <taxon>Fabaceae</taxon>
        <taxon>Papilionoideae</taxon>
        <taxon>50 kb inversion clade</taxon>
        <taxon>dalbergioids sensu lato</taxon>
        <taxon>Dalbergieae</taxon>
        <taxon>Pterocarpus clade</taxon>
        <taxon>Stylosanthes</taxon>
    </lineage>
</organism>
<dbReference type="InterPro" id="IPR050651">
    <property type="entry name" value="Plant_Cytochrome_P450_Monoox"/>
</dbReference>
<protein>
    <recommendedName>
        <fullName evidence="9">Cytochrome P450</fullName>
    </recommendedName>
</protein>
<comment type="caution">
    <text evidence="7">The sequence shown here is derived from an EMBL/GenBank/DDBJ whole genome shotgun (WGS) entry which is preliminary data.</text>
</comment>
<gene>
    <name evidence="7" type="ORF">PIB30_029005</name>
</gene>
<dbReference type="EMBL" id="JASCZI010211565">
    <property type="protein sequence ID" value="MED6194485.1"/>
    <property type="molecule type" value="Genomic_DNA"/>
</dbReference>
<reference evidence="7 8" key="1">
    <citation type="journal article" date="2023" name="Plants (Basel)">
        <title>Bridging the Gap: Combining Genomics and Transcriptomics Approaches to Understand Stylosanthes scabra, an Orphan Legume from the Brazilian Caatinga.</title>
        <authorList>
            <person name="Ferreira-Neto J.R.C."/>
            <person name="da Silva M.D."/>
            <person name="Binneck E."/>
            <person name="de Melo N.F."/>
            <person name="da Silva R.H."/>
            <person name="de Melo A.L.T.M."/>
            <person name="Pandolfi V."/>
            <person name="Bustamante F.O."/>
            <person name="Brasileiro-Vidal A.C."/>
            <person name="Benko-Iseppon A.M."/>
        </authorList>
    </citation>
    <scope>NUCLEOTIDE SEQUENCE [LARGE SCALE GENOMIC DNA]</scope>
    <source>
        <tissue evidence="7">Leaves</tissue>
    </source>
</reference>
<evidence type="ECO:0000256" key="6">
    <source>
        <dbReference type="RuleBase" id="RU000461"/>
    </source>
</evidence>
<keyword evidence="2 6" id="KW-0479">Metal-binding</keyword>
<dbReference type="PANTHER" id="PTHR47947">
    <property type="entry name" value="CYTOCHROME P450 82C3-RELATED"/>
    <property type="match status" value="1"/>
</dbReference>
<keyword evidence="3 6" id="KW-0560">Oxidoreductase</keyword>
<comment type="similarity">
    <text evidence="6">Belongs to the cytochrome P450 family.</text>
</comment>
<dbReference type="SUPFAM" id="SSF48264">
    <property type="entry name" value="Cytochrome P450"/>
    <property type="match status" value="1"/>
</dbReference>
<proteinExistence type="inferred from homology"/>
<dbReference type="PROSITE" id="PS00086">
    <property type="entry name" value="CYTOCHROME_P450"/>
    <property type="match status" value="1"/>
</dbReference>
<keyword evidence="8" id="KW-1185">Reference proteome</keyword>